<dbReference type="InterPro" id="IPR011235">
    <property type="entry name" value="MepB-like"/>
</dbReference>
<sequence>MLISRDFLSILRLLSEKVFAPLKLGYSDVITESESQPYLAHQFQLENKSVKFRMAKITPTKTGQFVTVWKRNAQGITEPFEVSDNFDFYFIAVSKEDCFGVFIFSKKILLEHQVLSNGKINGKRGIRVYPPWDLAGNKQAEKTQKWQTQCFLKLPWNENIDLKKAKELLLINSF</sequence>
<dbReference type="EMBL" id="WKKH01000026">
    <property type="protein sequence ID" value="MRX77542.1"/>
    <property type="molecule type" value="Genomic_DNA"/>
</dbReference>
<reference evidence="1 2" key="1">
    <citation type="submission" date="2019-11" db="EMBL/GenBank/DDBJ databases">
        <title>Pedobacter petrophilus genome.</title>
        <authorList>
            <person name="Feldbauer M.J."/>
            <person name="Newman J.D."/>
        </authorList>
    </citation>
    <scope>NUCLEOTIDE SEQUENCE [LARGE SCALE GENOMIC DNA]</scope>
    <source>
        <strain evidence="1 2">LMG 29686</strain>
    </source>
</reference>
<organism evidence="1 2">
    <name type="scientific">Pedobacter petrophilus</name>
    <dbReference type="NCBI Taxonomy" id="1908241"/>
    <lineage>
        <taxon>Bacteria</taxon>
        <taxon>Pseudomonadati</taxon>
        <taxon>Bacteroidota</taxon>
        <taxon>Sphingobacteriia</taxon>
        <taxon>Sphingobacteriales</taxon>
        <taxon>Sphingobacteriaceae</taxon>
        <taxon>Pedobacter</taxon>
    </lineage>
</organism>
<evidence type="ECO:0000313" key="2">
    <source>
        <dbReference type="Proteomes" id="UP000487757"/>
    </source>
</evidence>
<dbReference type="RefSeq" id="WP_154281944.1">
    <property type="nucleotide sequence ID" value="NZ_JBHUJQ010000001.1"/>
</dbReference>
<dbReference type="Pfam" id="PF08877">
    <property type="entry name" value="MepB-like"/>
    <property type="match status" value="1"/>
</dbReference>
<accession>A0A7K0G1Q0</accession>
<dbReference type="PIRSF" id="PIRSF032285">
    <property type="entry name" value="UCP032285"/>
    <property type="match status" value="1"/>
</dbReference>
<keyword evidence="2" id="KW-1185">Reference proteome</keyword>
<dbReference type="OrthoDB" id="4954833at2"/>
<proteinExistence type="predicted"/>
<comment type="caution">
    <text evidence="1">The sequence shown here is derived from an EMBL/GenBank/DDBJ whole genome shotgun (WGS) entry which is preliminary data.</text>
</comment>
<protein>
    <submittedName>
        <fullName evidence="1">MepB family protein</fullName>
    </submittedName>
</protein>
<evidence type="ECO:0000313" key="1">
    <source>
        <dbReference type="EMBL" id="MRX77542.1"/>
    </source>
</evidence>
<gene>
    <name evidence="1" type="ORF">GJU39_15755</name>
</gene>
<dbReference type="InterPro" id="IPR038231">
    <property type="entry name" value="MepB-like_sf"/>
</dbReference>
<dbReference type="Gene3D" id="3.40.1350.140">
    <property type="entry name" value="MepB-like"/>
    <property type="match status" value="1"/>
</dbReference>
<dbReference type="AlphaFoldDB" id="A0A7K0G1Q0"/>
<dbReference type="Proteomes" id="UP000487757">
    <property type="component" value="Unassembled WGS sequence"/>
</dbReference>
<name>A0A7K0G1Q0_9SPHI</name>